<dbReference type="RefSeq" id="WP_126108577.1">
    <property type="nucleotide sequence ID" value="NZ_CP034465.1"/>
</dbReference>
<evidence type="ECO:0000313" key="3">
    <source>
        <dbReference type="EMBL" id="AZP03486.1"/>
    </source>
</evidence>
<dbReference type="Gene3D" id="3.40.50.1820">
    <property type="entry name" value="alpha/beta hydrolase"/>
    <property type="match status" value="1"/>
</dbReference>
<feature type="domain" description="Alpha/beta hydrolase fold-3" evidence="2">
    <location>
        <begin position="33"/>
        <end position="146"/>
    </location>
</feature>
<evidence type="ECO:0000256" key="1">
    <source>
        <dbReference type="ARBA" id="ARBA00022801"/>
    </source>
</evidence>
<name>A0A3S9H828_9LACT</name>
<evidence type="ECO:0000313" key="4">
    <source>
        <dbReference type="Proteomes" id="UP000273326"/>
    </source>
</evidence>
<sequence length="282" mass="32061">MQNSRVVSYGSIEGVPIHLTLYLAETNRKNKTILYLHGGGFVYGTADDLPETYLKQLLEAGYDFVTLEYPLAPEVKLDVMIQKIIEGIDWFLLHYSDELSLNSNEYILFGRSAGAYLSVQVTQRMRQKPQALLLLYGFHTLQEASFRVPSRHYLTFPKVEDRLVKGITKGKPVVNGLKETRFAIYIHYRQAGNWIKEILNSEDKPSNYTLSNSELSQLPPAFLAASNGDPDVPYRISKKMAETIPGAFLETIVSDEHDFDRTTTDAIGKEVYTKIIDWLENL</sequence>
<dbReference type="EMBL" id="CP034465">
    <property type="protein sequence ID" value="AZP03486.1"/>
    <property type="molecule type" value="Genomic_DNA"/>
</dbReference>
<dbReference type="Pfam" id="PF07859">
    <property type="entry name" value="Abhydrolase_3"/>
    <property type="match status" value="1"/>
</dbReference>
<dbReference type="KEGG" id="jeh:EJN90_01695"/>
<dbReference type="InterPro" id="IPR050300">
    <property type="entry name" value="GDXG_lipolytic_enzyme"/>
</dbReference>
<dbReference type="AlphaFoldDB" id="A0A3S9H828"/>
<dbReference type="OrthoDB" id="9815425at2"/>
<keyword evidence="4" id="KW-1185">Reference proteome</keyword>
<gene>
    <name evidence="3" type="ORF">EJN90_01695</name>
</gene>
<reference evidence="4" key="1">
    <citation type="submission" date="2018-12" db="EMBL/GenBank/DDBJ databases">
        <title>Complete genome sequencing of Jeotgalibaca sp. H21T32.</title>
        <authorList>
            <person name="Bae J.-W."/>
            <person name="Lee S.-Y."/>
        </authorList>
    </citation>
    <scope>NUCLEOTIDE SEQUENCE [LARGE SCALE GENOMIC DNA]</scope>
    <source>
        <strain evidence="4">H21T32</strain>
    </source>
</reference>
<keyword evidence="1 3" id="KW-0378">Hydrolase</keyword>
<evidence type="ECO:0000259" key="2">
    <source>
        <dbReference type="Pfam" id="PF07859"/>
    </source>
</evidence>
<dbReference type="InterPro" id="IPR029058">
    <property type="entry name" value="AB_hydrolase_fold"/>
</dbReference>
<accession>A0A3S9H828</accession>
<dbReference type="PANTHER" id="PTHR48081:SF3">
    <property type="entry name" value="ALPHA_BETA HYDROLASE FOLD-3 DOMAIN-CONTAINING PROTEIN"/>
    <property type="match status" value="1"/>
</dbReference>
<dbReference type="PANTHER" id="PTHR48081">
    <property type="entry name" value="AB HYDROLASE SUPERFAMILY PROTEIN C4A8.06C"/>
    <property type="match status" value="1"/>
</dbReference>
<dbReference type="SUPFAM" id="SSF53474">
    <property type="entry name" value="alpha/beta-Hydrolases"/>
    <property type="match status" value="1"/>
</dbReference>
<protein>
    <submittedName>
        <fullName evidence="3">Alpha/beta hydrolase</fullName>
    </submittedName>
</protein>
<dbReference type="InterPro" id="IPR013094">
    <property type="entry name" value="AB_hydrolase_3"/>
</dbReference>
<dbReference type="Proteomes" id="UP000273326">
    <property type="component" value="Chromosome"/>
</dbReference>
<organism evidence="3 4">
    <name type="scientific">Jeotgalibaca ciconiae</name>
    <dbReference type="NCBI Taxonomy" id="2496265"/>
    <lineage>
        <taxon>Bacteria</taxon>
        <taxon>Bacillati</taxon>
        <taxon>Bacillota</taxon>
        <taxon>Bacilli</taxon>
        <taxon>Lactobacillales</taxon>
        <taxon>Carnobacteriaceae</taxon>
        <taxon>Jeotgalibaca</taxon>
    </lineage>
</organism>
<dbReference type="GO" id="GO:0016787">
    <property type="term" value="F:hydrolase activity"/>
    <property type="evidence" value="ECO:0007669"/>
    <property type="project" value="UniProtKB-KW"/>
</dbReference>
<proteinExistence type="predicted"/>